<comment type="caution">
    <text evidence="1">The sequence shown here is derived from an EMBL/GenBank/DDBJ whole genome shotgun (WGS) entry which is preliminary data.</text>
</comment>
<feature type="non-terminal residue" evidence="1">
    <location>
        <position position="1"/>
    </location>
</feature>
<dbReference type="AlphaFoldDB" id="A0A819USY3"/>
<evidence type="ECO:0000313" key="2">
    <source>
        <dbReference type="Proteomes" id="UP000663866"/>
    </source>
</evidence>
<dbReference type="Proteomes" id="UP000663866">
    <property type="component" value="Unassembled WGS sequence"/>
</dbReference>
<proteinExistence type="predicted"/>
<organism evidence="1 2">
    <name type="scientific">Rotaria magnacalcarata</name>
    <dbReference type="NCBI Taxonomy" id="392030"/>
    <lineage>
        <taxon>Eukaryota</taxon>
        <taxon>Metazoa</taxon>
        <taxon>Spiralia</taxon>
        <taxon>Gnathifera</taxon>
        <taxon>Rotifera</taxon>
        <taxon>Eurotatoria</taxon>
        <taxon>Bdelloidea</taxon>
        <taxon>Philodinida</taxon>
        <taxon>Philodinidae</taxon>
        <taxon>Rotaria</taxon>
    </lineage>
</organism>
<sequence length="105" mass="12115">VIDQTVRLTPPMCFAYNVVLLLSPCDGRMAYDDFIVEYQRRTGSTHLLYPTDYGFPTMPRLFDSIQLVAQVRGRRNFKIIILNPEFRLGGYTQPTPYTPSMTPYS</sequence>
<accession>A0A819USY3</accession>
<dbReference type="EMBL" id="CAJOBG010004176">
    <property type="protein sequence ID" value="CAF4098847.1"/>
    <property type="molecule type" value="Genomic_DNA"/>
</dbReference>
<reference evidence="1" key="1">
    <citation type="submission" date="2021-02" db="EMBL/GenBank/DDBJ databases">
        <authorList>
            <person name="Nowell W R."/>
        </authorList>
    </citation>
    <scope>NUCLEOTIDE SEQUENCE</scope>
</reference>
<evidence type="ECO:0000313" key="1">
    <source>
        <dbReference type="EMBL" id="CAF4098847.1"/>
    </source>
</evidence>
<protein>
    <submittedName>
        <fullName evidence="1">Uncharacterized protein</fullName>
    </submittedName>
</protein>
<keyword evidence="2" id="KW-1185">Reference proteome</keyword>
<gene>
    <name evidence="1" type="ORF">OVN521_LOCUS20781</name>
</gene>
<name>A0A819USY3_9BILA</name>